<accession>A0A915NC57</accession>
<keyword evidence="5" id="KW-1185">Reference proteome</keyword>
<comment type="similarity">
    <text evidence="3">Belongs to the ligand-gated ion channel (TC 1.A.9) family.</text>
</comment>
<organism evidence="5 6">
    <name type="scientific">Meloidogyne javanica</name>
    <name type="common">Root-knot nematode worm</name>
    <dbReference type="NCBI Taxonomy" id="6303"/>
    <lineage>
        <taxon>Eukaryota</taxon>
        <taxon>Metazoa</taxon>
        <taxon>Ecdysozoa</taxon>
        <taxon>Nematoda</taxon>
        <taxon>Chromadorea</taxon>
        <taxon>Rhabditida</taxon>
        <taxon>Tylenchina</taxon>
        <taxon>Tylenchomorpha</taxon>
        <taxon>Tylenchoidea</taxon>
        <taxon>Meloidogynidae</taxon>
        <taxon>Meloidogyninae</taxon>
        <taxon>Meloidogyne</taxon>
        <taxon>Meloidogyne incognita group</taxon>
    </lineage>
</organism>
<dbReference type="InterPro" id="IPR006201">
    <property type="entry name" value="Neur_channel"/>
</dbReference>
<dbReference type="PANTHER" id="PTHR18945">
    <property type="entry name" value="NEUROTRANSMITTER GATED ION CHANNEL"/>
    <property type="match status" value="1"/>
</dbReference>
<feature type="domain" description="Neurotransmitter-gated ion-channel ligand-binding" evidence="4">
    <location>
        <begin position="91"/>
        <end position="194"/>
    </location>
</feature>
<dbReference type="InterPro" id="IPR018000">
    <property type="entry name" value="Neurotransmitter_ion_chnl_CS"/>
</dbReference>
<dbReference type="InterPro" id="IPR006202">
    <property type="entry name" value="Neur_chan_lig-bd"/>
</dbReference>
<feature type="transmembrane region" description="Helical" evidence="3">
    <location>
        <begin position="6"/>
        <end position="27"/>
    </location>
</feature>
<keyword evidence="3" id="KW-0407">Ion channel</keyword>
<sequence length="203" mass="23756">MSIQNISSFCLITQLIIILFVFIFLLLNQCKTEAFTAAKKRGQSRKQSSTDFGVNNWKRGQQTEISEEDDNFSLTRPYRRPVKHSHDTIEVHDQRNNLATLSAYFDVHWEDAFLNWNVSEFDGITTTFVPLRWVWRPEFYLYHSIQGRTPEYDPSAMAQLHYDGQVRLFVPITSRALCPINVKHFPYDMQNCTFLSNLTIPIP</sequence>
<comment type="caution">
    <text evidence="3">Lacks conserved residue(s) required for the propagation of feature annotation.</text>
</comment>
<dbReference type="PROSITE" id="PS00236">
    <property type="entry name" value="NEUROTR_ION_CHANNEL"/>
    <property type="match status" value="1"/>
</dbReference>
<keyword evidence="3" id="KW-1133">Transmembrane helix</keyword>
<evidence type="ECO:0000313" key="5">
    <source>
        <dbReference type="Proteomes" id="UP000887561"/>
    </source>
</evidence>
<keyword evidence="3" id="KW-0813">Transport</keyword>
<comment type="subcellular location">
    <subcellularLocation>
        <location evidence="1">Membrane</location>
        <topology evidence="1">Multi-pass membrane protein</topology>
    </subcellularLocation>
</comment>
<dbReference type="CDD" id="cd18989">
    <property type="entry name" value="LGIC_ECD_cation"/>
    <property type="match status" value="1"/>
</dbReference>
<dbReference type="Gene3D" id="2.70.170.10">
    <property type="entry name" value="Neurotransmitter-gated ion-channel ligand-binding domain"/>
    <property type="match status" value="1"/>
</dbReference>
<evidence type="ECO:0000259" key="4">
    <source>
        <dbReference type="Pfam" id="PF02931"/>
    </source>
</evidence>
<dbReference type="WBParaSite" id="scaffold92_cov175.g229">
    <property type="protein sequence ID" value="scaffold92_cov175.g229"/>
    <property type="gene ID" value="scaffold92_cov175.g229"/>
</dbReference>
<dbReference type="Proteomes" id="UP000887561">
    <property type="component" value="Unplaced"/>
</dbReference>
<dbReference type="AlphaFoldDB" id="A0A915NC57"/>
<dbReference type="SUPFAM" id="SSF63712">
    <property type="entry name" value="Nicotinic receptor ligand binding domain-like"/>
    <property type="match status" value="1"/>
</dbReference>
<proteinExistence type="inferred from homology"/>
<dbReference type="GO" id="GO:0005230">
    <property type="term" value="F:extracellular ligand-gated monoatomic ion channel activity"/>
    <property type="evidence" value="ECO:0007669"/>
    <property type="project" value="InterPro"/>
</dbReference>
<dbReference type="GO" id="GO:0004888">
    <property type="term" value="F:transmembrane signaling receptor activity"/>
    <property type="evidence" value="ECO:0007669"/>
    <property type="project" value="InterPro"/>
</dbReference>
<keyword evidence="2 3" id="KW-0472">Membrane</keyword>
<keyword evidence="3" id="KW-0406">Ion transport</keyword>
<reference evidence="6" key="1">
    <citation type="submission" date="2022-11" db="UniProtKB">
        <authorList>
            <consortium name="WormBaseParasite"/>
        </authorList>
    </citation>
    <scope>IDENTIFICATION</scope>
</reference>
<keyword evidence="3" id="KW-0812">Transmembrane</keyword>
<dbReference type="PRINTS" id="PR00252">
    <property type="entry name" value="NRIONCHANNEL"/>
</dbReference>
<dbReference type="GO" id="GO:0016020">
    <property type="term" value="C:membrane"/>
    <property type="evidence" value="ECO:0007669"/>
    <property type="project" value="UniProtKB-SubCell"/>
</dbReference>
<name>A0A915NC57_MELJA</name>
<evidence type="ECO:0000256" key="3">
    <source>
        <dbReference type="RuleBase" id="RU000687"/>
    </source>
</evidence>
<dbReference type="Pfam" id="PF02931">
    <property type="entry name" value="Neur_chan_LBD"/>
    <property type="match status" value="1"/>
</dbReference>
<evidence type="ECO:0000256" key="2">
    <source>
        <dbReference type="ARBA" id="ARBA00023136"/>
    </source>
</evidence>
<evidence type="ECO:0000256" key="1">
    <source>
        <dbReference type="ARBA" id="ARBA00004141"/>
    </source>
</evidence>
<protein>
    <submittedName>
        <fullName evidence="6">Neurotransmitter-gated ion-channel ligand-binding domain-containing protein</fullName>
    </submittedName>
</protein>
<evidence type="ECO:0000313" key="6">
    <source>
        <dbReference type="WBParaSite" id="scaffold92_cov175.g229"/>
    </source>
</evidence>
<dbReference type="InterPro" id="IPR036734">
    <property type="entry name" value="Neur_chan_lig-bd_sf"/>
</dbReference>